<evidence type="ECO:0000313" key="2">
    <source>
        <dbReference type="EMBL" id="CAB4704581.1"/>
    </source>
</evidence>
<dbReference type="PANTHER" id="PTHR43433:SF5">
    <property type="entry name" value="AB HYDROLASE-1 DOMAIN-CONTAINING PROTEIN"/>
    <property type="match status" value="1"/>
</dbReference>
<feature type="domain" description="AB hydrolase-1" evidence="1">
    <location>
        <begin position="26"/>
        <end position="122"/>
    </location>
</feature>
<sequence length="268" mass="28932">MPVVHLNDIDIYYERYGDHQGTAPKLLFVNGSGATLAASQPMLSLFAKQFDLVAHDQRGLGLTSIPDGPYTMAQYAADAAALVEHLGWHTYSVVGVSFGGMVAQELAVTFPQRLERLALICTSPGGAGGSSYPLHTLASLDPVERAEIGLRILDQRFTPEWFDAHPGDRMLSDAMAQRGGEKPAEVVRGETLQLQARSVHDVYDRLPVITCPTLVASGLYDGIAPASNGEAIAAQISGAEFRAYEGGHAFFYQDRTAFPDVIEFLLAH</sequence>
<dbReference type="Pfam" id="PF00561">
    <property type="entry name" value="Abhydrolase_1"/>
    <property type="match status" value="1"/>
</dbReference>
<reference evidence="2" key="1">
    <citation type="submission" date="2020-05" db="EMBL/GenBank/DDBJ databases">
        <authorList>
            <person name="Chiriac C."/>
            <person name="Salcher M."/>
            <person name="Ghai R."/>
            <person name="Kavagutti S V."/>
        </authorList>
    </citation>
    <scope>NUCLEOTIDE SEQUENCE</scope>
</reference>
<dbReference type="SUPFAM" id="SSF53474">
    <property type="entry name" value="alpha/beta-Hydrolases"/>
    <property type="match status" value="1"/>
</dbReference>
<organism evidence="2">
    <name type="scientific">freshwater metagenome</name>
    <dbReference type="NCBI Taxonomy" id="449393"/>
    <lineage>
        <taxon>unclassified sequences</taxon>
        <taxon>metagenomes</taxon>
        <taxon>ecological metagenomes</taxon>
    </lineage>
</organism>
<accession>A0A6J6PYJ8</accession>
<name>A0A6J6PYJ8_9ZZZZ</name>
<evidence type="ECO:0000259" key="1">
    <source>
        <dbReference type="Pfam" id="PF00561"/>
    </source>
</evidence>
<dbReference type="AlphaFoldDB" id="A0A6J6PYJ8"/>
<dbReference type="EMBL" id="CAEZXM010000290">
    <property type="protein sequence ID" value="CAB4704581.1"/>
    <property type="molecule type" value="Genomic_DNA"/>
</dbReference>
<protein>
    <submittedName>
        <fullName evidence="2">Unannotated protein</fullName>
    </submittedName>
</protein>
<dbReference type="InterPro" id="IPR000073">
    <property type="entry name" value="AB_hydrolase_1"/>
</dbReference>
<dbReference type="PRINTS" id="PR00111">
    <property type="entry name" value="ABHYDROLASE"/>
</dbReference>
<proteinExistence type="predicted"/>
<dbReference type="InterPro" id="IPR050471">
    <property type="entry name" value="AB_hydrolase"/>
</dbReference>
<gene>
    <name evidence="2" type="ORF">UFOPK2366_01435</name>
</gene>
<dbReference type="PANTHER" id="PTHR43433">
    <property type="entry name" value="HYDROLASE, ALPHA/BETA FOLD FAMILY PROTEIN"/>
    <property type="match status" value="1"/>
</dbReference>
<dbReference type="Gene3D" id="3.40.50.1820">
    <property type="entry name" value="alpha/beta hydrolase"/>
    <property type="match status" value="1"/>
</dbReference>
<dbReference type="InterPro" id="IPR029058">
    <property type="entry name" value="AB_hydrolase_fold"/>
</dbReference>